<dbReference type="Proteomes" id="UP000410049">
    <property type="component" value="Unassembled WGS sequence"/>
</dbReference>
<keyword evidence="4" id="KW-0808">Transferase</keyword>
<feature type="region of interest" description="Disordered" evidence="1">
    <location>
        <begin position="494"/>
        <end position="590"/>
    </location>
</feature>
<feature type="chain" id="PRO_5038379682" evidence="2">
    <location>
        <begin position="23"/>
        <end position="712"/>
    </location>
</feature>
<feature type="domain" description="Aminoglycoside phosphotransferase" evidence="3">
    <location>
        <begin position="158"/>
        <end position="288"/>
    </location>
</feature>
<feature type="compositionally biased region" description="Low complexity" evidence="1">
    <location>
        <begin position="522"/>
        <end position="540"/>
    </location>
</feature>
<feature type="region of interest" description="Disordered" evidence="1">
    <location>
        <begin position="347"/>
        <end position="481"/>
    </location>
</feature>
<feature type="compositionally biased region" description="Polar residues" evidence="1">
    <location>
        <begin position="467"/>
        <end position="481"/>
    </location>
</feature>
<organism evidence="4 5">
    <name type="scientific">Bifidobacterium myosotis</name>
    <dbReference type="NCBI Taxonomy" id="1630166"/>
    <lineage>
        <taxon>Bacteria</taxon>
        <taxon>Bacillati</taxon>
        <taxon>Actinomycetota</taxon>
        <taxon>Actinomycetes</taxon>
        <taxon>Bifidobacteriales</taxon>
        <taxon>Bifidobacteriaceae</taxon>
        <taxon>Bifidobacterium</taxon>
    </lineage>
</organism>
<evidence type="ECO:0000259" key="3">
    <source>
        <dbReference type="Pfam" id="PF01636"/>
    </source>
</evidence>
<feature type="compositionally biased region" description="Low complexity" evidence="1">
    <location>
        <begin position="399"/>
        <end position="420"/>
    </location>
</feature>
<name>A0A5M9ZIM3_9BIFI</name>
<dbReference type="EMBL" id="RZUH01000007">
    <property type="protein sequence ID" value="KAA8827309.1"/>
    <property type="molecule type" value="Genomic_DNA"/>
</dbReference>
<comment type="caution">
    <text evidence="4">The sequence shown here is derived from an EMBL/GenBank/DDBJ whole genome shotgun (WGS) entry which is preliminary data.</text>
</comment>
<reference evidence="4 5" key="1">
    <citation type="journal article" date="2019" name="Syst. Appl. Microbiol.">
        <title>Characterization of Bifidobacterium species in feaces of the Egyptian fruit bat: Description of B. vespertilionis sp. nov. and B. rousetti sp. nov.</title>
        <authorList>
            <person name="Modesto M."/>
            <person name="Satti M."/>
            <person name="Watanabe K."/>
            <person name="Puglisi E."/>
            <person name="Morelli L."/>
            <person name="Huang C.-H."/>
            <person name="Liou J.-S."/>
            <person name="Miyashita M."/>
            <person name="Tamura T."/>
            <person name="Saito S."/>
            <person name="Mori K."/>
            <person name="Huang L."/>
            <person name="Sciavilla P."/>
            <person name="Sandri C."/>
            <person name="Spiezio C."/>
            <person name="Vitali F."/>
            <person name="Cavalieri D."/>
            <person name="Perpetuini G."/>
            <person name="Tofalo R."/>
            <person name="Bonetti A."/>
            <person name="Arita M."/>
            <person name="Mattarelli P."/>
        </authorList>
    </citation>
    <scope>NUCLEOTIDE SEQUENCE [LARGE SCALE GENOMIC DNA]</scope>
    <source>
        <strain evidence="4 5">RST17</strain>
    </source>
</reference>
<feature type="compositionally biased region" description="Low complexity" evidence="1">
    <location>
        <begin position="702"/>
        <end position="712"/>
    </location>
</feature>
<keyword evidence="2" id="KW-0732">Signal</keyword>
<feature type="compositionally biased region" description="Low complexity" evidence="1">
    <location>
        <begin position="626"/>
        <end position="653"/>
    </location>
</feature>
<dbReference type="Pfam" id="PF01636">
    <property type="entry name" value="APH"/>
    <property type="match status" value="1"/>
</dbReference>
<gene>
    <name evidence="4" type="ORF">EMO91_09735</name>
</gene>
<proteinExistence type="predicted"/>
<dbReference type="SUPFAM" id="SSF56112">
    <property type="entry name" value="Protein kinase-like (PK-like)"/>
    <property type="match status" value="1"/>
</dbReference>
<feature type="compositionally biased region" description="Polar residues" evidence="1">
    <location>
        <begin position="657"/>
        <end position="677"/>
    </location>
</feature>
<evidence type="ECO:0000313" key="5">
    <source>
        <dbReference type="Proteomes" id="UP000410049"/>
    </source>
</evidence>
<evidence type="ECO:0000256" key="1">
    <source>
        <dbReference type="SAM" id="MobiDB-lite"/>
    </source>
</evidence>
<protein>
    <submittedName>
        <fullName evidence="4">Aminoglycoside phosphotransferase</fullName>
    </submittedName>
</protein>
<dbReference type="InterPro" id="IPR011009">
    <property type="entry name" value="Kinase-like_dom_sf"/>
</dbReference>
<feature type="compositionally biased region" description="Low complexity" evidence="1">
    <location>
        <begin position="347"/>
        <end position="356"/>
    </location>
</feature>
<evidence type="ECO:0000256" key="2">
    <source>
        <dbReference type="SAM" id="SignalP"/>
    </source>
</evidence>
<dbReference type="GO" id="GO:0016740">
    <property type="term" value="F:transferase activity"/>
    <property type="evidence" value="ECO:0007669"/>
    <property type="project" value="UniProtKB-KW"/>
</dbReference>
<accession>A0A5M9ZIM3</accession>
<evidence type="ECO:0000313" key="4">
    <source>
        <dbReference type="EMBL" id="KAA8827309.1"/>
    </source>
</evidence>
<dbReference type="AlphaFoldDB" id="A0A5M9ZIM3"/>
<feature type="signal peptide" evidence="2">
    <location>
        <begin position="1"/>
        <end position="22"/>
    </location>
</feature>
<feature type="region of interest" description="Disordered" evidence="1">
    <location>
        <begin position="611"/>
        <end position="712"/>
    </location>
</feature>
<dbReference type="Gene3D" id="3.90.1200.10">
    <property type="match status" value="1"/>
</dbReference>
<dbReference type="InterPro" id="IPR002575">
    <property type="entry name" value="Aminoglycoside_PTrfase"/>
</dbReference>
<sequence>MKRSNYVLAALTSAVLPNLAVAGVRESTQASSTDEAKGIDQAVVQDASGKLYDVYATDTKEGRTRLIRRVRAAQTLAAAREPGGLGFDLDRVIAFCPGDVAKPGQTATAQAFQREDADAAAAATVDTGRPSPTGETTVMIAAHRQGQSRPLDLLTLDDCAAVGTALGSIHRLSPAFLTAAKYPVFTTGQIHAQLTAWIKRLRSAGHVPGEITNSWARVIETDGLWSFATCTVHGGFSDGDLLFSGSTITAVTNWQDMQVNDPARDLAWIFGKLDETHRNAVLSAYGRMMGSRLDDLIMLRANLWLQMEQVGEFIQALNRGDNDKIMQFKAQVERLAHQLGVISRDATPAPDAKAAAGGAGTSGNGSPSTITVGTLLHDDRRHGTTPARPASDTAAHASGTGAKAVGAATAGTATGTTDATPDPDRTGSAEISAAGNVDITPEVSGTASDRTADHPLAGRPLAGTGTGSTAPQRSQSSPHSSVTITLKELLEMDKRASSGSSRGAVGDGVAGTSADATKDSVAANGTATTGTASHGNSTGAVDRAAGGTGFSSASARPAATGARTFHVPRPLFPTSVRDDDDTGERFAHSSNAKTTVIPLLEREERALRDAHAGLDGYDADGNPVRGTAESAAAPAADSGAESGAESGANQSSGHVTAANQATGHSDSQDSSSANEGTATADGADVSAFPAPNASEGAKESTTDSAADSTPSA</sequence>